<sequence length="134" mass="15648">MLWFELQDLHHLIPYLASAGLVFAVTCASLLHLMGRLEEFGIRRTAEWPEFNPPQRLTRVKRAVRSILRMIRRIKISPDDDSDECLPSLITRKIDQRGGYQWTNQKDSLDGRYGYTALSRVYSSHYCYQAAVRM</sequence>
<name>A0AAX3MT28_9BACL</name>
<evidence type="ECO:0000313" key="3">
    <source>
        <dbReference type="EMBL" id="WDI00473.1"/>
    </source>
</evidence>
<reference evidence="2 5" key="1">
    <citation type="submission" date="2023-02" db="EMBL/GenBank/DDBJ databases">
        <title>Pathogen: clinical or host-associated sample.</title>
        <authorList>
            <person name="Hergert J."/>
            <person name="Casey R."/>
            <person name="Wagner J."/>
            <person name="Young E.L."/>
            <person name="Oakeson K.F."/>
        </authorList>
    </citation>
    <scope>NUCLEOTIDE SEQUENCE</scope>
    <source>
        <strain evidence="3 5">2022CK-00829</strain>
        <strain evidence="2">2022CK-00830</strain>
    </source>
</reference>
<evidence type="ECO:0000256" key="1">
    <source>
        <dbReference type="SAM" id="Phobius"/>
    </source>
</evidence>
<gene>
    <name evidence="2" type="ORF">PUW23_14615</name>
    <name evidence="3" type="ORF">PUW25_14355</name>
</gene>
<organism evidence="2 4">
    <name type="scientific">Paenibacillus urinalis</name>
    <dbReference type="NCBI Taxonomy" id="521520"/>
    <lineage>
        <taxon>Bacteria</taxon>
        <taxon>Bacillati</taxon>
        <taxon>Bacillota</taxon>
        <taxon>Bacilli</taxon>
        <taxon>Bacillales</taxon>
        <taxon>Paenibacillaceae</taxon>
        <taxon>Paenibacillus</taxon>
    </lineage>
</organism>
<dbReference type="EMBL" id="CP118101">
    <property type="protein sequence ID" value="WDH80778.1"/>
    <property type="molecule type" value="Genomic_DNA"/>
</dbReference>
<accession>A0AAX3MT28</accession>
<dbReference type="EMBL" id="CP118108">
    <property type="protein sequence ID" value="WDI00473.1"/>
    <property type="molecule type" value="Genomic_DNA"/>
</dbReference>
<dbReference type="Proteomes" id="UP001220962">
    <property type="component" value="Chromosome"/>
</dbReference>
<proteinExistence type="predicted"/>
<evidence type="ECO:0000313" key="2">
    <source>
        <dbReference type="EMBL" id="WDH80778.1"/>
    </source>
</evidence>
<keyword evidence="5" id="KW-1185">Reference proteome</keyword>
<dbReference type="RefSeq" id="WP_193745987.1">
    <property type="nucleotide sequence ID" value="NZ_CP118101.1"/>
</dbReference>
<dbReference type="AlphaFoldDB" id="A0AAX3MT28"/>
<keyword evidence="1" id="KW-1133">Transmembrane helix</keyword>
<evidence type="ECO:0000313" key="4">
    <source>
        <dbReference type="Proteomes" id="UP001220962"/>
    </source>
</evidence>
<protein>
    <submittedName>
        <fullName evidence="2">Uncharacterized protein</fullName>
    </submittedName>
</protein>
<keyword evidence="1" id="KW-0472">Membrane</keyword>
<feature type="transmembrane region" description="Helical" evidence="1">
    <location>
        <begin position="12"/>
        <end position="34"/>
    </location>
</feature>
<dbReference type="Proteomes" id="UP001221519">
    <property type="component" value="Chromosome"/>
</dbReference>
<keyword evidence="1" id="KW-0812">Transmembrane</keyword>
<evidence type="ECO:0000313" key="5">
    <source>
        <dbReference type="Proteomes" id="UP001221519"/>
    </source>
</evidence>